<dbReference type="AlphaFoldDB" id="A0A381QTV3"/>
<reference evidence="1" key="1">
    <citation type="submission" date="2018-05" db="EMBL/GenBank/DDBJ databases">
        <authorList>
            <person name="Lanie J.A."/>
            <person name="Ng W.-L."/>
            <person name="Kazmierczak K.M."/>
            <person name="Andrzejewski T.M."/>
            <person name="Davidsen T.M."/>
            <person name="Wayne K.J."/>
            <person name="Tettelin H."/>
            <person name="Glass J.I."/>
            <person name="Rusch D."/>
            <person name="Podicherti R."/>
            <person name="Tsui H.-C.T."/>
            <person name="Winkler M.E."/>
        </authorList>
    </citation>
    <scope>NUCLEOTIDE SEQUENCE</scope>
</reference>
<protein>
    <recommendedName>
        <fullName evidence="2">Enoyl-CoA hydratase</fullName>
    </recommendedName>
</protein>
<dbReference type="CDD" id="cd06558">
    <property type="entry name" value="crotonase-like"/>
    <property type="match status" value="1"/>
</dbReference>
<name>A0A381QTV3_9ZZZZ</name>
<dbReference type="InterPro" id="IPR014748">
    <property type="entry name" value="Enoyl-CoA_hydra_C"/>
</dbReference>
<dbReference type="InterPro" id="IPR029045">
    <property type="entry name" value="ClpP/crotonase-like_dom_sf"/>
</dbReference>
<evidence type="ECO:0008006" key="2">
    <source>
        <dbReference type="Google" id="ProtNLM"/>
    </source>
</evidence>
<accession>A0A381QTV3</accession>
<dbReference type="Gene3D" id="1.10.12.10">
    <property type="entry name" value="Lyase 2-enoyl-coa Hydratase, Chain A, domain 2"/>
    <property type="match status" value="1"/>
</dbReference>
<dbReference type="EMBL" id="UINC01001492">
    <property type="protein sequence ID" value="SUZ82108.1"/>
    <property type="molecule type" value="Genomic_DNA"/>
</dbReference>
<gene>
    <name evidence="1" type="ORF">METZ01_LOCUS34962</name>
</gene>
<organism evidence="1">
    <name type="scientific">marine metagenome</name>
    <dbReference type="NCBI Taxonomy" id="408172"/>
    <lineage>
        <taxon>unclassified sequences</taxon>
        <taxon>metagenomes</taxon>
        <taxon>ecological metagenomes</taxon>
    </lineage>
</organism>
<dbReference type="PANTHER" id="PTHR43459">
    <property type="entry name" value="ENOYL-COA HYDRATASE"/>
    <property type="match status" value="1"/>
</dbReference>
<dbReference type="Pfam" id="PF00378">
    <property type="entry name" value="ECH_1"/>
    <property type="match status" value="1"/>
</dbReference>
<sequence>MSDYETILYEVDGTRATITMNRPDNLNGITNAMMRELYDCLNVVAQDDSVRVVLFTGSGRGFCPGVDLKASTSGEAQAPFSKACFHITSLLHEMPKVTVAGINGMCAGAGFGWACACDLRYATASATFNSAFLGVAISGDMAGPWLLPRILGASKARELFFMPDKFKADEAERIGLVSKTFSDETFREEVDAVVDRLSKAAPLAIGEMKRNFVNAENMPLRDYIELETERHSRTGASADSREAFHAFVEKREPKFQGR</sequence>
<dbReference type="Gene3D" id="3.90.226.10">
    <property type="entry name" value="2-enoyl-CoA Hydratase, Chain A, domain 1"/>
    <property type="match status" value="1"/>
</dbReference>
<proteinExistence type="predicted"/>
<dbReference type="InterPro" id="IPR001753">
    <property type="entry name" value="Enoyl-CoA_hydra/iso"/>
</dbReference>
<evidence type="ECO:0000313" key="1">
    <source>
        <dbReference type="EMBL" id="SUZ82108.1"/>
    </source>
</evidence>
<dbReference type="SUPFAM" id="SSF52096">
    <property type="entry name" value="ClpP/crotonase"/>
    <property type="match status" value="1"/>
</dbReference>
<dbReference type="PANTHER" id="PTHR43459:SF1">
    <property type="entry name" value="EG:BACN32G11.4 PROTEIN"/>
    <property type="match status" value="1"/>
</dbReference>